<reference evidence="7" key="1">
    <citation type="submission" date="2017-02" db="UniProtKB">
        <authorList>
            <consortium name="WormBaseParasite"/>
        </authorList>
    </citation>
    <scope>IDENTIFICATION</scope>
</reference>
<evidence type="ECO:0000259" key="3">
    <source>
        <dbReference type="PROSITE" id="PS50102"/>
    </source>
</evidence>
<dbReference type="GO" id="GO:0003730">
    <property type="term" value="F:mRNA 3'-UTR binding"/>
    <property type="evidence" value="ECO:0007669"/>
    <property type="project" value="TreeGrafter"/>
</dbReference>
<proteinExistence type="predicted"/>
<dbReference type="PANTHER" id="PTHR11176">
    <property type="entry name" value="BOULE-RELATED"/>
    <property type="match status" value="1"/>
</dbReference>
<evidence type="ECO:0000256" key="1">
    <source>
        <dbReference type="ARBA" id="ARBA00022884"/>
    </source>
</evidence>
<dbReference type="SUPFAM" id="SSF54928">
    <property type="entry name" value="RNA-binding domain, RBD"/>
    <property type="match status" value="1"/>
</dbReference>
<dbReference type="SMART" id="SM00360">
    <property type="entry name" value="RRM"/>
    <property type="match status" value="1"/>
</dbReference>
<dbReference type="InterPro" id="IPR035979">
    <property type="entry name" value="RBD_domain_sf"/>
</dbReference>
<feature type="domain" description="RRM" evidence="3">
    <location>
        <begin position="43"/>
        <end position="116"/>
    </location>
</feature>
<dbReference type="InterPro" id="IPR012677">
    <property type="entry name" value="Nucleotide-bd_a/b_plait_sf"/>
</dbReference>
<dbReference type="Pfam" id="PF00076">
    <property type="entry name" value="RRM_1"/>
    <property type="match status" value="1"/>
</dbReference>
<dbReference type="CDD" id="cd12412">
    <property type="entry name" value="RRM_DAZL_BOULE"/>
    <property type="match status" value="1"/>
</dbReference>
<organism evidence="5 7">
    <name type="scientific">Dracunculus medinensis</name>
    <name type="common">Guinea worm</name>
    <dbReference type="NCBI Taxonomy" id="318479"/>
    <lineage>
        <taxon>Eukaryota</taxon>
        <taxon>Metazoa</taxon>
        <taxon>Ecdysozoa</taxon>
        <taxon>Nematoda</taxon>
        <taxon>Chromadorea</taxon>
        <taxon>Rhabditida</taxon>
        <taxon>Spirurina</taxon>
        <taxon>Dracunculoidea</taxon>
        <taxon>Dracunculidae</taxon>
        <taxon>Dracunculus</taxon>
    </lineage>
</organism>
<dbReference type="InterPro" id="IPR034988">
    <property type="entry name" value="DAZ_BOULE_RRM"/>
</dbReference>
<dbReference type="OrthoDB" id="762982at2759"/>
<evidence type="ECO:0000313" key="4">
    <source>
        <dbReference type="EMBL" id="VDN60575.1"/>
    </source>
</evidence>
<dbReference type="GO" id="GO:0005737">
    <property type="term" value="C:cytoplasm"/>
    <property type="evidence" value="ECO:0007669"/>
    <property type="project" value="TreeGrafter"/>
</dbReference>
<keyword evidence="1 2" id="KW-0694">RNA-binding</keyword>
<dbReference type="PANTHER" id="PTHR11176:SF57">
    <property type="entry name" value="PROTEIN BOULE"/>
    <property type="match status" value="1"/>
</dbReference>
<dbReference type="PROSITE" id="PS50102">
    <property type="entry name" value="RRM"/>
    <property type="match status" value="1"/>
</dbReference>
<dbReference type="Proteomes" id="UP000274756">
    <property type="component" value="Unassembled WGS sequence"/>
</dbReference>
<dbReference type="EMBL" id="UYYG01001224">
    <property type="protein sequence ID" value="VDN60575.1"/>
    <property type="molecule type" value="Genomic_DNA"/>
</dbReference>
<dbReference type="InterPro" id="IPR000504">
    <property type="entry name" value="RRM_dom"/>
</dbReference>
<reference evidence="4 6" key="2">
    <citation type="submission" date="2018-11" db="EMBL/GenBank/DDBJ databases">
        <authorList>
            <consortium name="Pathogen Informatics"/>
        </authorList>
    </citation>
    <scope>NUCLEOTIDE SEQUENCE [LARGE SCALE GENOMIC DNA]</scope>
</reference>
<accession>A0A0N4UM79</accession>
<keyword evidence="6" id="KW-1185">Reference proteome</keyword>
<dbReference type="WBParaSite" id="DME_0000894001-mRNA-1">
    <property type="protein sequence ID" value="DME_0000894001-mRNA-1"/>
    <property type="gene ID" value="DME_0000894001"/>
</dbReference>
<dbReference type="Gene3D" id="3.30.70.330">
    <property type="match status" value="1"/>
</dbReference>
<evidence type="ECO:0000313" key="6">
    <source>
        <dbReference type="Proteomes" id="UP000274756"/>
    </source>
</evidence>
<sequence length="191" mass="21390">MNSALLVYDACGNPYQMTTAYHPSNLLPAVVPFDNPIYEMIPHRIFVGGFPATTTELDLRTFFEQFGHVREAKVIRSNEGTSKGYGFITFDSEEENQDLEKLEFKGRRLNLGPAMRRIVRAASTEHIFAAATLGGLTYAYPRSPFVILPPGHIQPLIYSPVQTAPSPLISAVVCFDNYSKICSYFIKQQSF</sequence>
<dbReference type="GO" id="GO:0070935">
    <property type="term" value="P:3'-UTR-mediated mRNA stabilization"/>
    <property type="evidence" value="ECO:0007669"/>
    <property type="project" value="TreeGrafter"/>
</dbReference>
<dbReference type="GO" id="GO:0008494">
    <property type="term" value="F:translation activator activity"/>
    <property type="evidence" value="ECO:0007669"/>
    <property type="project" value="TreeGrafter"/>
</dbReference>
<dbReference type="GO" id="GO:0045948">
    <property type="term" value="P:positive regulation of translational initiation"/>
    <property type="evidence" value="ECO:0007669"/>
    <property type="project" value="TreeGrafter"/>
</dbReference>
<name>A0A0N4UM79_DRAME</name>
<dbReference type="AlphaFoldDB" id="A0A0N4UM79"/>
<evidence type="ECO:0000313" key="5">
    <source>
        <dbReference type="Proteomes" id="UP000038040"/>
    </source>
</evidence>
<dbReference type="Proteomes" id="UP000038040">
    <property type="component" value="Unplaced"/>
</dbReference>
<protein>
    <submittedName>
        <fullName evidence="7">RRM domain-containing protein</fullName>
    </submittedName>
</protein>
<evidence type="ECO:0000256" key="2">
    <source>
        <dbReference type="PROSITE-ProRule" id="PRU00176"/>
    </source>
</evidence>
<gene>
    <name evidence="4" type="ORF">DME_LOCUS10548</name>
</gene>
<dbReference type="STRING" id="318479.A0A0N4UM79"/>
<evidence type="ECO:0000313" key="7">
    <source>
        <dbReference type="WBParaSite" id="DME_0000894001-mRNA-1"/>
    </source>
</evidence>